<dbReference type="Proteomes" id="UP000002668">
    <property type="component" value="Genome"/>
</dbReference>
<feature type="region of interest" description="Disordered" evidence="1">
    <location>
        <begin position="1"/>
        <end position="53"/>
    </location>
</feature>
<protein>
    <submittedName>
        <fullName evidence="2">Predicted protein</fullName>
    </submittedName>
</protein>
<dbReference type="EMBL" id="FP929116">
    <property type="protein sequence ID" value="CBX93722.1"/>
    <property type="molecule type" value="Genomic_DNA"/>
</dbReference>
<dbReference type="AlphaFoldDB" id="E4ZR57"/>
<feature type="compositionally biased region" description="Polar residues" evidence="1">
    <location>
        <begin position="12"/>
        <end position="45"/>
    </location>
</feature>
<dbReference type="HOGENOM" id="CLU_3069131_0_0_1"/>
<keyword evidence="3" id="KW-1185">Reference proteome</keyword>
<reference evidence="3" key="1">
    <citation type="journal article" date="2011" name="Nat. Commun.">
        <title>Effector diversification within compartments of the Leptosphaeria maculans genome affected by Repeat-Induced Point mutations.</title>
        <authorList>
            <person name="Rouxel T."/>
            <person name="Grandaubert J."/>
            <person name="Hane J.K."/>
            <person name="Hoede C."/>
            <person name="van de Wouw A.P."/>
            <person name="Couloux A."/>
            <person name="Dominguez V."/>
            <person name="Anthouard V."/>
            <person name="Bally P."/>
            <person name="Bourras S."/>
            <person name="Cozijnsen A.J."/>
            <person name="Ciuffetti L.M."/>
            <person name="Degrave A."/>
            <person name="Dilmaghani A."/>
            <person name="Duret L."/>
            <person name="Fudal I."/>
            <person name="Goodwin S.B."/>
            <person name="Gout L."/>
            <person name="Glaser N."/>
            <person name="Linglin J."/>
            <person name="Kema G.H.J."/>
            <person name="Lapalu N."/>
            <person name="Lawrence C.B."/>
            <person name="May K."/>
            <person name="Meyer M."/>
            <person name="Ollivier B."/>
            <person name="Poulain J."/>
            <person name="Schoch C.L."/>
            <person name="Simon A."/>
            <person name="Spatafora J.W."/>
            <person name="Stachowiak A."/>
            <person name="Turgeon B.G."/>
            <person name="Tyler B.M."/>
            <person name="Vincent D."/>
            <person name="Weissenbach J."/>
            <person name="Amselem J."/>
            <person name="Quesneville H."/>
            <person name="Oliver R.P."/>
            <person name="Wincker P."/>
            <person name="Balesdent M.-H."/>
            <person name="Howlett B.J."/>
        </authorList>
    </citation>
    <scope>NUCLEOTIDE SEQUENCE [LARGE SCALE GENOMIC DNA]</scope>
    <source>
        <strain evidence="3">JN3 / isolate v23.1.3 / race Av1-4-5-6-7-8</strain>
    </source>
</reference>
<name>E4ZR57_LEPMJ</name>
<evidence type="ECO:0000313" key="3">
    <source>
        <dbReference type="Proteomes" id="UP000002668"/>
    </source>
</evidence>
<evidence type="ECO:0000256" key="1">
    <source>
        <dbReference type="SAM" id="MobiDB-lite"/>
    </source>
</evidence>
<accession>E4ZR57</accession>
<gene>
    <name evidence="2" type="ORF">LEMA_uP033960.1</name>
</gene>
<dbReference type="VEuPathDB" id="FungiDB:LEMA_uP033960.1"/>
<proteinExistence type="predicted"/>
<organism evidence="3">
    <name type="scientific">Leptosphaeria maculans (strain JN3 / isolate v23.1.3 / race Av1-4-5-6-7-8)</name>
    <name type="common">Blackleg fungus</name>
    <name type="synonym">Phoma lingam</name>
    <dbReference type="NCBI Taxonomy" id="985895"/>
    <lineage>
        <taxon>Eukaryota</taxon>
        <taxon>Fungi</taxon>
        <taxon>Dikarya</taxon>
        <taxon>Ascomycota</taxon>
        <taxon>Pezizomycotina</taxon>
        <taxon>Dothideomycetes</taxon>
        <taxon>Pleosporomycetidae</taxon>
        <taxon>Pleosporales</taxon>
        <taxon>Pleosporineae</taxon>
        <taxon>Leptosphaeriaceae</taxon>
        <taxon>Plenodomus</taxon>
        <taxon>Plenodomus lingam/Leptosphaeria maculans species complex</taxon>
    </lineage>
</organism>
<evidence type="ECO:0000313" key="2">
    <source>
        <dbReference type="EMBL" id="CBX93722.1"/>
    </source>
</evidence>
<dbReference type="InParanoid" id="E4ZR57"/>
<sequence>MPPITRLGTHSPPKTVSDNPSSNTVVPSVQSIPFSYSGTKSASSNERQDRQST</sequence>